<keyword evidence="6" id="KW-1185">Reference proteome</keyword>
<dbReference type="Gene3D" id="3.40.50.2300">
    <property type="match status" value="1"/>
</dbReference>
<keyword evidence="3" id="KW-0904">Protein phosphatase</keyword>
<comment type="caution">
    <text evidence="5">The sequence shown here is derived from an EMBL/GenBank/DDBJ whole genome shotgun (WGS) entry which is preliminary data.</text>
</comment>
<dbReference type="PANTHER" id="PTHR11717:SF31">
    <property type="entry name" value="LOW MOLECULAR WEIGHT PROTEIN-TYROSINE-PHOSPHATASE ETP-RELATED"/>
    <property type="match status" value="1"/>
</dbReference>
<dbReference type="PRINTS" id="PR00719">
    <property type="entry name" value="LMWPTPASE"/>
</dbReference>
<evidence type="ECO:0000256" key="1">
    <source>
        <dbReference type="ARBA" id="ARBA00011063"/>
    </source>
</evidence>
<dbReference type="CDD" id="cd16344">
    <property type="entry name" value="LMWPAP"/>
    <property type="match status" value="1"/>
</dbReference>
<dbReference type="Pfam" id="PF01451">
    <property type="entry name" value="LMWPc"/>
    <property type="match status" value="1"/>
</dbReference>
<evidence type="ECO:0000256" key="2">
    <source>
        <dbReference type="ARBA" id="ARBA00022801"/>
    </source>
</evidence>
<sequence length="146" mass="16317">MKQILFVCTGNTCRSPMAAAIVKAMDQEGFDVQSAGIFASNGSDASPHTKRVLSENNMECSHSSQPLTEELIEWATHIFTMTEGHKWQIETSFPSAKSKTFTLKEYVGEKGDIMDPFGGDLEVYRMTYSELISLIKKAIKKLENEK</sequence>
<dbReference type="InterPro" id="IPR023485">
    <property type="entry name" value="Ptyr_pPase"/>
</dbReference>
<evidence type="ECO:0000313" key="5">
    <source>
        <dbReference type="EMBL" id="GAA0320061.1"/>
    </source>
</evidence>
<protein>
    <submittedName>
        <fullName evidence="5">Protein arginine phosphatase PrpB</fullName>
    </submittedName>
</protein>
<proteinExistence type="inferred from homology"/>
<gene>
    <name evidence="5" type="primary">prpB</name>
    <name evidence="5" type="ORF">GCM10008967_08250</name>
</gene>
<organism evidence="5 6">
    <name type="scientific">Bacillus carboniphilus</name>
    <dbReference type="NCBI Taxonomy" id="86663"/>
    <lineage>
        <taxon>Bacteria</taxon>
        <taxon>Bacillati</taxon>
        <taxon>Bacillota</taxon>
        <taxon>Bacilli</taxon>
        <taxon>Bacillales</taxon>
        <taxon>Bacillaceae</taxon>
        <taxon>Bacillus</taxon>
    </lineage>
</organism>
<dbReference type="RefSeq" id="WP_343796622.1">
    <property type="nucleotide sequence ID" value="NZ_BAAADJ010000006.1"/>
</dbReference>
<dbReference type="InterPro" id="IPR036196">
    <property type="entry name" value="Ptyr_pPase_sf"/>
</dbReference>
<reference evidence="5 6" key="1">
    <citation type="journal article" date="2019" name="Int. J. Syst. Evol. Microbiol.">
        <title>The Global Catalogue of Microorganisms (GCM) 10K type strain sequencing project: providing services to taxonomists for standard genome sequencing and annotation.</title>
        <authorList>
            <consortium name="The Broad Institute Genomics Platform"/>
            <consortium name="The Broad Institute Genome Sequencing Center for Infectious Disease"/>
            <person name="Wu L."/>
            <person name="Ma J."/>
        </authorList>
    </citation>
    <scope>NUCLEOTIDE SEQUENCE [LARGE SCALE GENOMIC DNA]</scope>
    <source>
        <strain evidence="5 6">JCM 9731</strain>
    </source>
</reference>
<evidence type="ECO:0000313" key="6">
    <source>
        <dbReference type="Proteomes" id="UP001500782"/>
    </source>
</evidence>
<dbReference type="PANTHER" id="PTHR11717">
    <property type="entry name" value="LOW MOLECULAR WEIGHT PROTEIN TYROSINE PHOSPHATASE"/>
    <property type="match status" value="1"/>
</dbReference>
<evidence type="ECO:0000259" key="4">
    <source>
        <dbReference type="SMART" id="SM00226"/>
    </source>
</evidence>
<dbReference type="InterPro" id="IPR050438">
    <property type="entry name" value="LMW_PTPase"/>
</dbReference>
<name>A0ABN0VXZ0_9BACI</name>
<dbReference type="InterPro" id="IPR017867">
    <property type="entry name" value="Tyr_phospatase_low_mol_wt"/>
</dbReference>
<dbReference type="EMBL" id="BAAADJ010000006">
    <property type="protein sequence ID" value="GAA0320061.1"/>
    <property type="molecule type" value="Genomic_DNA"/>
</dbReference>
<keyword evidence="2" id="KW-0378">Hydrolase</keyword>
<comment type="similarity">
    <text evidence="1">Belongs to the low molecular weight phosphotyrosine protein phosphatase family.</text>
</comment>
<dbReference type="SMART" id="SM00226">
    <property type="entry name" value="LMWPc"/>
    <property type="match status" value="1"/>
</dbReference>
<accession>A0ABN0VXZ0</accession>
<dbReference type="SUPFAM" id="SSF52788">
    <property type="entry name" value="Phosphotyrosine protein phosphatases I"/>
    <property type="match status" value="1"/>
</dbReference>
<evidence type="ECO:0000256" key="3">
    <source>
        <dbReference type="ARBA" id="ARBA00022912"/>
    </source>
</evidence>
<feature type="domain" description="Phosphotyrosine protein phosphatase I" evidence="4">
    <location>
        <begin position="2"/>
        <end position="141"/>
    </location>
</feature>
<dbReference type="Proteomes" id="UP001500782">
    <property type="component" value="Unassembled WGS sequence"/>
</dbReference>